<proteinExistence type="predicted"/>
<accession>A0A851GJ43</accession>
<keyword evidence="3" id="KW-1185">Reference proteome</keyword>
<keyword evidence="1" id="KW-0472">Membrane</keyword>
<gene>
    <name evidence="2" type="ORF">HW115_17180</name>
</gene>
<dbReference type="Proteomes" id="UP000557872">
    <property type="component" value="Unassembled WGS sequence"/>
</dbReference>
<feature type="transmembrane region" description="Helical" evidence="1">
    <location>
        <begin position="256"/>
        <end position="282"/>
    </location>
</feature>
<dbReference type="AlphaFoldDB" id="A0A851GJ43"/>
<name>A0A851GJ43_9BACT</name>
<dbReference type="EMBL" id="JACBAZ010000011">
    <property type="protein sequence ID" value="NWK57356.1"/>
    <property type="molecule type" value="Genomic_DNA"/>
</dbReference>
<organism evidence="2 3">
    <name type="scientific">Oceaniferula marina</name>
    <dbReference type="NCBI Taxonomy" id="2748318"/>
    <lineage>
        <taxon>Bacteria</taxon>
        <taxon>Pseudomonadati</taxon>
        <taxon>Verrucomicrobiota</taxon>
        <taxon>Verrucomicrobiia</taxon>
        <taxon>Verrucomicrobiales</taxon>
        <taxon>Verrucomicrobiaceae</taxon>
        <taxon>Oceaniferula</taxon>
    </lineage>
</organism>
<sequence>MPQWSEEDRQLLEKGELVVGGVLLVEDPAAGASIRQETETSAEQGGAPVDLVESSGVLEVDVPEARVRLEPVPDQFLSSYFSAAPESYLIDPQRLFSNQETLDREGYLKYYADESEIDVRVYMFDAHQEIPAPYTLGRLVEGTFVDGPLTAVVFYYLGQPERSELLFGGEGAAEVSNEELCKILESAKIKALEKSDASTQMESFLIQLSISTYWMEQDILERTKQVAEARGALDESKGDTEEAGETEGTFELIQPYLWYGIMGLGGVALTLVSLLLIVRLWLRSRRYHFPVLDIPKRLGADYAAGVGSVIGFHNKTDSPSSQRDQIPDYLTRL</sequence>
<evidence type="ECO:0000256" key="1">
    <source>
        <dbReference type="SAM" id="Phobius"/>
    </source>
</evidence>
<evidence type="ECO:0000313" key="2">
    <source>
        <dbReference type="EMBL" id="NWK57356.1"/>
    </source>
</evidence>
<comment type="caution">
    <text evidence="2">The sequence shown here is derived from an EMBL/GenBank/DDBJ whole genome shotgun (WGS) entry which is preliminary data.</text>
</comment>
<dbReference type="RefSeq" id="WP_178934289.1">
    <property type="nucleotide sequence ID" value="NZ_JACBAZ010000011.1"/>
</dbReference>
<evidence type="ECO:0000313" key="3">
    <source>
        <dbReference type="Proteomes" id="UP000557872"/>
    </source>
</evidence>
<keyword evidence="1" id="KW-1133">Transmembrane helix</keyword>
<protein>
    <submittedName>
        <fullName evidence="2">Uncharacterized protein</fullName>
    </submittedName>
</protein>
<reference evidence="2 3" key="1">
    <citation type="submission" date="2020-07" db="EMBL/GenBank/DDBJ databases">
        <title>Roseicoccus Jingziensis gen. nov., sp. nov., isolated from coastal seawater.</title>
        <authorList>
            <person name="Feng X."/>
        </authorList>
    </citation>
    <scope>NUCLEOTIDE SEQUENCE [LARGE SCALE GENOMIC DNA]</scope>
    <source>
        <strain evidence="2 3">N1E253</strain>
    </source>
</reference>
<keyword evidence="1" id="KW-0812">Transmembrane</keyword>